<name>A0A7U2NGV8_FLAPS</name>
<organism evidence="1 2">
    <name type="scientific">Flavobacterium psychrophilum</name>
    <dbReference type="NCBI Taxonomy" id="96345"/>
    <lineage>
        <taxon>Bacteria</taxon>
        <taxon>Pseudomonadati</taxon>
        <taxon>Bacteroidota</taxon>
        <taxon>Flavobacteriia</taxon>
        <taxon>Flavobacteriales</taxon>
        <taxon>Flavobacteriaceae</taxon>
        <taxon>Flavobacterium</taxon>
    </lineage>
</organism>
<dbReference type="EMBL" id="CP059075">
    <property type="protein sequence ID" value="QRE04867.1"/>
    <property type="molecule type" value="Genomic_DNA"/>
</dbReference>
<gene>
    <name evidence="1" type="ORF">H0H26_04570</name>
</gene>
<evidence type="ECO:0000313" key="2">
    <source>
        <dbReference type="Proteomes" id="UP000596329"/>
    </source>
</evidence>
<dbReference type="AlphaFoldDB" id="A0A7U2NGV8"/>
<accession>A0A7U2NGV8</accession>
<dbReference type="RefSeq" id="WP_123937828.1">
    <property type="nucleotide sequence ID" value="NZ_CP059075.1"/>
</dbReference>
<proteinExistence type="predicted"/>
<reference evidence="1 2" key="1">
    <citation type="submission" date="2020-07" db="EMBL/GenBank/DDBJ databases">
        <title>Genomic characterization of Flavobacterium psychrophilum strains.</title>
        <authorList>
            <person name="Castillo D."/>
            <person name="Jorgensen J."/>
            <person name="Middelboe M."/>
        </authorList>
    </citation>
    <scope>NUCLEOTIDE SEQUENCE [LARGE SCALE GENOMIC DNA]</scope>
    <source>
        <strain evidence="1 2">FPS-R7</strain>
    </source>
</reference>
<sequence length="234" mass="27282">MKKLLLIFAILPFIISCNGQEKPIAISLAEEPLQLENFDFETKISTLVPEKNKVINKYGEYYQLKSEIMIVDTIKDREFIESEQLIRIQYGQLSYTFEDALAKFRDFDFNAISLATTLSGKIMIVNGLVGKIDLSETQDFIKLLNEKYGKAIQTKSEFVRPFDIFTWQLKDRIIKYCIVSNDETNTMKFVVDNENKEIDNGKKEQYFEAYIYIIKNEYAETLIGKMGSDFTYCY</sequence>
<dbReference type="PROSITE" id="PS51257">
    <property type="entry name" value="PROKAR_LIPOPROTEIN"/>
    <property type="match status" value="1"/>
</dbReference>
<protein>
    <recommendedName>
        <fullName evidence="3">Lipoprotein</fullName>
    </recommendedName>
</protein>
<dbReference type="Proteomes" id="UP000596329">
    <property type="component" value="Chromosome"/>
</dbReference>
<evidence type="ECO:0000313" key="1">
    <source>
        <dbReference type="EMBL" id="QRE04867.1"/>
    </source>
</evidence>
<evidence type="ECO:0008006" key="3">
    <source>
        <dbReference type="Google" id="ProtNLM"/>
    </source>
</evidence>